<reference evidence="3" key="1">
    <citation type="journal article" date="2017" name="Nat. Microbiol.">
        <title>Global analysis of biosynthetic gene clusters reveals vast potential of secondary metabolite production in Penicillium species.</title>
        <authorList>
            <person name="Nielsen J.C."/>
            <person name="Grijseels S."/>
            <person name="Prigent S."/>
            <person name="Ji B."/>
            <person name="Dainat J."/>
            <person name="Nielsen K.F."/>
            <person name="Frisvad J.C."/>
            <person name="Workman M."/>
            <person name="Nielsen J."/>
        </authorList>
    </citation>
    <scope>NUCLEOTIDE SEQUENCE [LARGE SCALE GENOMIC DNA]</scope>
    <source>
        <strain evidence="3">IBT 31811</strain>
    </source>
</reference>
<gene>
    <name evidence="2" type="ORF">PENANT_c072G05469</name>
</gene>
<evidence type="ECO:0000313" key="3">
    <source>
        <dbReference type="Proteomes" id="UP000191672"/>
    </source>
</evidence>
<sequence>MPKLCSGGLLSPSAQKSTASDRGTYHGALGDDLGYPNIEDVGNNDIDDEPVSAPAGVARHQGSRLPKITKYELPTIEKLTGEETDPSDWVMLVENSLQPMMLGDLIDTTMARPSEADILYRRWNFWSSSVAAWMYLQIEKDVRTRLSGLSNRPKLHNIKRDHYGSAEEYISDYQRQMNVLHKFKIAPPAFTSIRIMIRELQNELPDIVFMREALRKVKKPHSNTHEDFDK</sequence>
<organism evidence="2 3">
    <name type="scientific">Penicillium antarcticum</name>
    <dbReference type="NCBI Taxonomy" id="416450"/>
    <lineage>
        <taxon>Eukaryota</taxon>
        <taxon>Fungi</taxon>
        <taxon>Dikarya</taxon>
        <taxon>Ascomycota</taxon>
        <taxon>Pezizomycotina</taxon>
        <taxon>Eurotiomycetes</taxon>
        <taxon>Eurotiomycetidae</taxon>
        <taxon>Eurotiales</taxon>
        <taxon>Aspergillaceae</taxon>
        <taxon>Penicillium</taxon>
    </lineage>
</organism>
<evidence type="ECO:0000256" key="1">
    <source>
        <dbReference type="SAM" id="MobiDB-lite"/>
    </source>
</evidence>
<evidence type="ECO:0000313" key="2">
    <source>
        <dbReference type="EMBL" id="OQD78922.1"/>
    </source>
</evidence>
<feature type="compositionally biased region" description="Polar residues" evidence="1">
    <location>
        <begin position="12"/>
        <end position="21"/>
    </location>
</feature>
<comment type="caution">
    <text evidence="2">The sequence shown here is derived from an EMBL/GenBank/DDBJ whole genome shotgun (WGS) entry which is preliminary data.</text>
</comment>
<dbReference type="Proteomes" id="UP000191672">
    <property type="component" value="Unassembled WGS sequence"/>
</dbReference>
<dbReference type="EMBL" id="MDYN01000072">
    <property type="protein sequence ID" value="OQD78922.1"/>
    <property type="molecule type" value="Genomic_DNA"/>
</dbReference>
<feature type="region of interest" description="Disordered" evidence="1">
    <location>
        <begin position="1"/>
        <end position="30"/>
    </location>
</feature>
<name>A0A1V6PQF0_9EURO</name>
<accession>A0A1V6PQF0</accession>
<protein>
    <recommendedName>
        <fullName evidence="4">Retrotransposon gag domain-containing protein</fullName>
    </recommendedName>
</protein>
<dbReference type="AlphaFoldDB" id="A0A1V6PQF0"/>
<proteinExistence type="predicted"/>
<keyword evidence="3" id="KW-1185">Reference proteome</keyword>
<dbReference type="STRING" id="416450.A0A1V6PQF0"/>
<evidence type="ECO:0008006" key="4">
    <source>
        <dbReference type="Google" id="ProtNLM"/>
    </source>
</evidence>